<evidence type="ECO:0000313" key="9">
    <source>
        <dbReference type="Proteomes" id="UP000822688"/>
    </source>
</evidence>
<protein>
    <recommendedName>
        <fullName evidence="7">Exostosin GT47 domain-containing protein</fullName>
    </recommendedName>
</protein>
<dbReference type="GO" id="GO:0000139">
    <property type="term" value="C:Golgi membrane"/>
    <property type="evidence" value="ECO:0007669"/>
    <property type="project" value="UniProtKB-SubCell"/>
</dbReference>
<dbReference type="OrthoDB" id="1924787at2759"/>
<keyword evidence="6" id="KW-1133">Transmembrane helix</keyword>
<evidence type="ECO:0000256" key="2">
    <source>
        <dbReference type="ARBA" id="ARBA00010271"/>
    </source>
</evidence>
<dbReference type="GO" id="GO:0016757">
    <property type="term" value="F:glycosyltransferase activity"/>
    <property type="evidence" value="ECO:0007669"/>
    <property type="project" value="InterPro"/>
</dbReference>
<organism evidence="8 9">
    <name type="scientific">Ceratodon purpureus</name>
    <name type="common">Fire moss</name>
    <name type="synonym">Dicranum purpureum</name>
    <dbReference type="NCBI Taxonomy" id="3225"/>
    <lineage>
        <taxon>Eukaryota</taxon>
        <taxon>Viridiplantae</taxon>
        <taxon>Streptophyta</taxon>
        <taxon>Embryophyta</taxon>
        <taxon>Bryophyta</taxon>
        <taxon>Bryophytina</taxon>
        <taxon>Bryopsida</taxon>
        <taxon>Dicranidae</taxon>
        <taxon>Pseudoditrichales</taxon>
        <taxon>Ditrichaceae</taxon>
        <taxon>Ceratodon</taxon>
    </lineage>
</organism>
<dbReference type="Proteomes" id="UP000822688">
    <property type="component" value="Chromosome 1"/>
</dbReference>
<feature type="region of interest" description="Disordered" evidence="5">
    <location>
        <begin position="131"/>
        <end position="190"/>
    </location>
</feature>
<evidence type="ECO:0000256" key="6">
    <source>
        <dbReference type="SAM" id="Phobius"/>
    </source>
</evidence>
<evidence type="ECO:0000259" key="7">
    <source>
        <dbReference type="Pfam" id="PF03016"/>
    </source>
</evidence>
<gene>
    <name evidence="8" type="ORF">KC19_1G148800</name>
</gene>
<keyword evidence="9" id="KW-1185">Reference proteome</keyword>
<evidence type="ECO:0000256" key="4">
    <source>
        <dbReference type="ARBA" id="ARBA00023034"/>
    </source>
</evidence>
<sequence>MFLDGMTGGFIQASVSALHQNSTVKMKESDAEEAKTNKPEVLDATLLADSGRNNRRRSLGNSKAGRGLFLGLLTVVCILLFSTRLLYSFTSLFSSDASKLLDIHLVRGDSRNRLQEEHILRVAQNATNDDDEVIELPRREEDGNVDRLLDDDDDDVVGEEKSKDDEEKGESGEQSRSDDEISEGSDQGKRPVSDAIAYLEQLSQNLTKTGQQEDNGPYHNRRIFESDYAEMKRKIKVFVYPYDNKDPFVNIYKPIDKEPSGNYASEEFFQQALQQSGFITKDASEASFFFMPISITKARIDKRIDVVGLKDFCGNYVENLRTQWNHWNRSSGADHFYLSCHSIARGAMDNVPYVRENAIQLLCPSSYYLPNYITHKDASVPQVWPRPPIDPKESGELTPEATKQRKVLAFFAGASNSPVRQELIKYWAKDNKIMVHQGRVPYPYSQALMTSKFCLQAKGFEVNTARLGDSLFYGCVPVVIADYYDLPYQDILDWKKFSIVVAHDDIPLLKKILEAVTDEQYIEYHKQVMLARRHFQWHTPPQEYDAFHTVMYELWKRRHIVRRPASI</sequence>
<comment type="subcellular location">
    <subcellularLocation>
        <location evidence="1">Golgi apparatus membrane</location>
        <topology evidence="1">Single-pass type II membrane protein</topology>
    </subcellularLocation>
</comment>
<name>A0A8T0J7Y7_CERPU</name>
<dbReference type="Pfam" id="PF03016">
    <property type="entry name" value="Exostosin_GT47"/>
    <property type="match status" value="1"/>
</dbReference>
<evidence type="ECO:0000256" key="1">
    <source>
        <dbReference type="ARBA" id="ARBA00004323"/>
    </source>
</evidence>
<evidence type="ECO:0000256" key="3">
    <source>
        <dbReference type="ARBA" id="ARBA00022968"/>
    </source>
</evidence>
<evidence type="ECO:0000256" key="5">
    <source>
        <dbReference type="SAM" id="MobiDB-lite"/>
    </source>
</evidence>
<comment type="similarity">
    <text evidence="2">Belongs to the glycosyltransferase 47 family.</text>
</comment>
<keyword evidence="3" id="KW-0735">Signal-anchor</keyword>
<dbReference type="InterPro" id="IPR004263">
    <property type="entry name" value="Exostosin"/>
</dbReference>
<feature type="compositionally biased region" description="Basic and acidic residues" evidence="5">
    <location>
        <begin position="135"/>
        <end position="148"/>
    </location>
</feature>
<dbReference type="PANTHER" id="PTHR11062">
    <property type="entry name" value="EXOSTOSIN HEPARAN SULFATE GLYCOSYLTRANSFERASE -RELATED"/>
    <property type="match status" value="1"/>
</dbReference>
<feature type="transmembrane region" description="Helical" evidence="6">
    <location>
        <begin position="67"/>
        <end position="87"/>
    </location>
</feature>
<dbReference type="EMBL" id="CM026421">
    <property type="protein sequence ID" value="KAG0591089.1"/>
    <property type="molecule type" value="Genomic_DNA"/>
</dbReference>
<keyword evidence="6" id="KW-0812">Transmembrane</keyword>
<feature type="compositionally biased region" description="Basic and acidic residues" evidence="5">
    <location>
        <begin position="158"/>
        <end position="179"/>
    </location>
</feature>
<comment type="caution">
    <text evidence="8">The sequence shown here is derived from an EMBL/GenBank/DDBJ whole genome shotgun (WGS) entry which is preliminary data.</text>
</comment>
<reference evidence="8" key="1">
    <citation type="submission" date="2020-06" db="EMBL/GenBank/DDBJ databases">
        <title>WGS assembly of Ceratodon purpureus strain R40.</title>
        <authorList>
            <person name="Carey S.B."/>
            <person name="Jenkins J."/>
            <person name="Shu S."/>
            <person name="Lovell J.T."/>
            <person name="Sreedasyam A."/>
            <person name="Maumus F."/>
            <person name="Tiley G.P."/>
            <person name="Fernandez-Pozo N."/>
            <person name="Barry K."/>
            <person name="Chen C."/>
            <person name="Wang M."/>
            <person name="Lipzen A."/>
            <person name="Daum C."/>
            <person name="Saski C.A."/>
            <person name="Payton A.C."/>
            <person name="Mcbreen J.C."/>
            <person name="Conrad R.E."/>
            <person name="Kollar L.M."/>
            <person name="Olsson S."/>
            <person name="Huttunen S."/>
            <person name="Landis J.B."/>
            <person name="Wickett N.J."/>
            <person name="Johnson M.G."/>
            <person name="Rensing S.A."/>
            <person name="Grimwood J."/>
            <person name="Schmutz J."/>
            <person name="Mcdaniel S.F."/>
        </authorList>
    </citation>
    <scope>NUCLEOTIDE SEQUENCE</scope>
    <source>
        <strain evidence="8">R40</strain>
    </source>
</reference>
<feature type="domain" description="Exostosin GT47" evidence="7">
    <location>
        <begin position="232"/>
        <end position="515"/>
    </location>
</feature>
<proteinExistence type="inferred from homology"/>
<dbReference type="InterPro" id="IPR040911">
    <property type="entry name" value="Exostosin_GT47"/>
</dbReference>
<keyword evidence="6" id="KW-0472">Membrane</keyword>
<dbReference type="PANTHER" id="PTHR11062:SF95">
    <property type="entry name" value="EXOSTOSIN GT47 DOMAIN-CONTAINING PROTEIN"/>
    <property type="match status" value="1"/>
</dbReference>
<keyword evidence="4" id="KW-0333">Golgi apparatus</keyword>
<dbReference type="AlphaFoldDB" id="A0A8T0J7Y7"/>
<accession>A0A8T0J7Y7</accession>
<evidence type="ECO:0000313" key="8">
    <source>
        <dbReference type="EMBL" id="KAG0591089.1"/>
    </source>
</evidence>